<dbReference type="Proteomes" id="UP000671852">
    <property type="component" value="Chromosome"/>
</dbReference>
<dbReference type="AlphaFoldDB" id="A0A975B210"/>
<dbReference type="KEGG" id="saqt:GJV85_11260"/>
<evidence type="ECO:0000313" key="1">
    <source>
        <dbReference type="EMBL" id="QSZ42663.1"/>
    </source>
</evidence>
<reference evidence="1" key="1">
    <citation type="submission" date="2019-11" db="EMBL/GenBank/DDBJ databases">
        <authorList>
            <person name="Kojima H."/>
        </authorList>
    </citation>
    <scope>NUCLEOTIDE SEQUENCE</scope>
    <source>
        <strain evidence="1">H1576</strain>
    </source>
</reference>
<proteinExistence type="predicted"/>
<reference evidence="1" key="2">
    <citation type="submission" date="2021-04" db="EMBL/GenBank/DDBJ databases">
        <title>Isolation and characterization of a novel species of the genus Sulfurimonas.</title>
        <authorList>
            <person name="Fukui M."/>
        </authorList>
    </citation>
    <scope>NUCLEOTIDE SEQUENCE</scope>
    <source>
        <strain evidence="1">H1576</strain>
    </source>
</reference>
<gene>
    <name evidence="1" type="ORF">GJV85_11260</name>
</gene>
<keyword evidence="2" id="KW-1185">Reference proteome</keyword>
<protein>
    <recommendedName>
        <fullName evidence="3">DUF177 domain-containing protein</fullName>
    </recommendedName>
</protein>
<sequence>MKVVLRRVTKTPLDFEVKTNEITFKGYLEYHSGKLILLKANLNGLVEKSCDICAEEFKLPVNEDIEFFISDGIYEDASEIELDVVESLDGIADIEELLNSEIELIRSDYHSCDECKHSN</sequence>
<organism evidence="1 2">
    <name type="scientific">Sulfurimonas aquatica</name>
    <dbReference type="NCBI Taxonomy" id="2672570"/>
    <lineage>
        <taxon>Bacteria</taxon>
        <taxon>Pseudomonadati</taxon>
        <taxon>Campylobacterota</taxon>
        <taxon>Epsilonproteobacteria</taxon>
        <taxon>Campylobacterales</taxon>
        <taxon>Sulfurimonadaceae</taxon>
        <taxon>Sulfurimonas</taxon>
    </lineage>
</organism>
<evidence type="ECO:0008006" key="3">
    <source>
        <dbReference type="Google" id="ProtNLM"/>
    </source>
</evidence>
<dbReference type="EMBL" id="CP046072">
    <property type="protein sequence ID" value="QSZ42663.1"/>
    <property type="molecule type" value="Genomic_DNA"/>
</dbReference>
<accession>A0A975B210</accession>
<name>A0A975B210_9BACT</name>
<evidence type="ECO:0000313" key="2">
    <source>
        <dbReference type="Proteomes" id="UP000671852"/>
    </source>
</evidence>